<dbReference type="GO" id="GO:0030170">
    <property type="term" value="F:pyridoxal phosphate binding"/>
    <property type="evidence" value="ECO:0007669"/>
    <property type="project" value="InterPro"/>
</dbReference>
<sequence>MMSTIPALMPTYARVDLSFDRGEGAWLFATDGRRYLDFASGIAVTALGHAHPALVAALTEQAGKIWHTSNLFRIPGQERLAERLVAASFADSVLFCNSGAEAIEASLKLARRYQHDRLGGPVRWRTLVTRNAFHGRTLATIAAGGQEKHTHGFEPLVEGFDRVPYGDLEAARAAITPATGSILVEPIQGEGGLHPAPAGYLAGLRALADEHGLVLILDEVQTGMGRTGTLFAHEADGIIPDVVATAKGLGAGFPLGACLARLPYARALTAGTHGTTFGGNPLAMAVGNAVLDVLLAEGFLAGVRDTAARLRAKLDELVAAHPTVLAGVRGRGLMLGLACARPNTDVLAALRTEGLLAVPAADNVVRLLPPLIIGSEEIDTAVSLIARAAARLAGETA</sequence>
<evidence type="ECO:0000313" key="6">
    <source>
        <dbReference type="Proteomes" id="UP000033220"/>
    </source>
</evidence>
<keyword evidence="6" id="KW-1185">Reference proteome</keyword>
<evidence type="ECO:0000256" key="4">
    <source>
        <dbReference type="HAMAP-Rule" id="MF_01107"/>
    </source>
</evidence>
<dbReference type="KEGG" id="rpm:RSPPHO_03099"/>
<dbReference type="PIRSF" id="PIRSF000521">
    <property type="entry name" value="Transaminase_4ab_Lys_Orn"/>
    <property type="match status" value="1"/>
</dbReference>
<dbReference type="NCBIfam" id="TIGR00707">
    <property type="entry name" value="argD"/>
    <property type="match status" value="1"/>
</dbReference>
<feature type="binding site" evidence="4">
    <location>
        <position position="136"/>
    </location>
    <ligand>
        <name>N(2)-acetyl-L-ornithine</name>
        <dbReference type="ChEBI" id="CHEBI:57805"/>
    </ligand>
</feature>
<evidence type="ECO:0000256" key="1">
    <source>
        <dbReference type="ARBA" id="ARBA00022576"/>
    </source>
</evidence>
<comment type="pathway">
    <text evidence="4">Amino-acid biosynthesis; L-arginine biosynthesis; N(2)-acetyl-L-ornithine from L-glutamate: step 4/4.</text>
</comment>
<dbReference type="GO" id="GO:0006526">
    <property type="term" value="P:L-arginine biosynthetic process"/>
    <property type="evidence" value="ECO:0007669"/>
    <property type="project" value="UniProtKB-UniRule"/>
</dbReference>
<feature type="binding site" evidence="4">
    <location>
        <position position="133"/>
    </location>
    <ligand>
        <name>pyridoxal 5'-phosphate</name>
        <dbReference type="ChEBI" id="CHEBI:597326"/>
    </ligand>
</feature>
<dbReference type="HAMAP" id="MF_01107">
    <property type="entry name" value="ArgD_aminotrans_3"/>
    <property type="match status" value="1"/>
</dbReference>
<organism evidence="5 6">
    <name type="scientific">Pararhodospirillum photometricum DSM 122</name>
    <dbReference type="NCBI Taxonomy" id="1150469"/>
    <lineage>
        <taxon>Bacteria</taxon>
        <taxon>Pseudomonadati</taxon>
        <taxon>Pseudomonadota</taxon>
        <taxon>Alphaproteobacteria</taxon>
        <taxon>Rhodospirillales</taxon>
        <taxon>Rhodospirillaceae</taxon>
        <taxon>Pararhodospirillum</taxon>
    </lineage>
</organism>
<proteinExistence type="inferred from homology"/>
<feature type="binding site" evidence="4">
    <location>
        <position position="276"/>
    </location>
    <ligand>
        <name>pyridoxal 5'-phosphate</name>
        <dbReference type="ChEBI" id="CHEBI:597326"/>
    </ligand>
</feature>
<dbReference type="UniPathway" id="UPA00068">
    <property type="reaction ID" value="UER00109"/>
</dbReference>
<name>H6SR03_PARPM</name>
<dbReference type="EC" id="2.6.1.11" evidence="4"/>
<evidence type="ECO:0000313" key="5">
    <source>
        <dbReference type="EMBL" id="CCG09725.1"/>
    </source>
</evidence>
<dbReference type="Gene3D" id="3.90.1150.10">
    <property type="entry name" value="Aspartate Aminotransferase, domain 1"/>
    <property type="match status" value="1"/>
</dbReference>
<dbReference type="GO" id="GO:0005737">
    <property type="term" value="C:cytoplasm"/>
    <property type="evidence" value="ECO:0007669"/>
    <property type="project" value="UniProtKB-SubCell"/>
</dbReference>
<dbReference type="RefSeq" id="WP_014416353.1">
    <property type="nucleotide sequence ID" value="NC_017059.1"/>
</dbReference>
<dbReference type="PROSITE" id="PS00600">
    <property type="entry name" value="AA_TRANSFER_CLASS_3"/>
    <property type="match status" value="1"/>
</dbReference>
<dbReference type="PANTHER" id="PTHR11986:SF113">
    <property type="entry name" value="SUCCINYLORNITHINE TRANSAMINASE"/>
    <property type="match status" value="1"/>
</dbReference>
<dbReference type="NCBIfam" id="NF002325">
    <property type="entry name" value="PRK01278.1"/>
    <property type="match status" value="1"/>
</dbReference>
<dbReference type="PATRIC" id="fig|1150469.3.peg.3496"/>
<keyword evidence="1 4" id="KW-0032">Aminotransferase</keyword>
<reference evidence="5 6" key="1">
    <citation type="submission" date="2012-02" db="EMBL/GenBank/DDBJ databases">
        <title>Shotgun genome sequence of Phaeospirillum photometricum DSM 122.</title>
        <authorList>
            <person name="Duquesne K."/>
            <person name="Sturgis J."/>
        </authorList>
    </citation>
    <scope>NUCLEOTIDE SEQUENCE [LARGE SCALE GENOMIC DNA]</scope>
    <source>
        <strain evidence="6">DSM122</strain>
    </source>
</reference>
<dbReference type="Pfam" id="PF00202">
    <property type="entry name" value="Aminotran_3"/>
    <property type="match status" value="1"/>
</dbReference>
<dbReference type="CDD" id="cd00610">
    <property type="entry name" value="OAT_like"/>
    <property type="match status" value="1"/>
</dbReference>
<dbReference type="Gene3D" id="3.40.640.10">
    <property type="entry name" value="Type I PLP-dependent aspartate aminotransferase-like (Major domain)"/>
    <property type="match status" value="1"/>
</dbReference>
<feature type="binding site" evidence="4">
    <location>
        <begin position="218"/>
        <end position="221"/>
    </location>
    <ligand>
        <name>pyridoxal 5'-phosphate</name>
        <dbReference type="ChEBI" id="CHEBI:597326"/>
    </ligand>
</feature>
<keyword evidence="4" id="KW-0963">Cytoplasm</keyword>
<dbReference type="HOGENOM" id="CLU_016922_10_1_5"/>
<keyword evidence="4" id="KW-0028">Amino-acid biosynthesis</keyword>
<dbReference type="InterPro" id="IPR005814">
    <property type="entry name" value="Aminotrans_3"/>
</dbReference>
<dbReference type="EMBL" id="HE663493">
    <property type="protein sequence ID" value="CCG09725.1"/>
    <property type="molecule type" value="Genomic_DNA"/>
</dbReference>
<keyword evidence="2 4" id="KW-0808">Transferase</keyword>
<dbReference type="GO" id="GO:0003992">
    <property type="term" value="F:N2-acetyl-L-ornithine:2-oxoglutarate 5-aminotransferase activity"/>
    <property type="evidence" value="ECO:0007669"/>
    <property type="project" value="UniProtKB-UniRule"/>
</dbReference>
<dbReference type="AlphaFoldDB" id="H6SR03"/>
<accession>H6SR03</accession>
<dbReference type="InterPro" id="IPR015422">
    <property type="entry name" value="PyrdxlP-dep_Trfase_small"/>
</dbReference>
<evidence type="ECO:0000256" key="3">
    <source>
        <dbReference type="ARBA" id="ARBA00022898"/>
    </source>
</evidence>
<gene>
    <name evidence="4" type="primary">argD</name>
    <name evidence="5" type="ORF">RSPPHO_03099</name>
</gene>
<dbReference type="InterPro" id="IPR015424">
    <property type="entry name" value="PyrdxlP-dep_Trfase"/>
</dbReference>
<feature type="binding site" evidence="4">
    <location>
        <position position="275"/>
    </location>
    <ligand>
        <name>N(2)-acetyl-L-ornithine</name>
        <dbReference type="ChEBI" id="CHEBI:57805"/>
    </ligand>
</feature>
<comment type="similarity">
    <text evidence="4">Belongs to the class-III pyridoxal-phosphate-dependent aminotransferase family. ArgD subfamily.</text>
</comment>
<dbReference type="InterPro" id="IPR015421">
    <property type="entry name" value="PyrdxlP-dep_Trfase_major"/>
</dbReference>
<dbReference type="SUPFAM" id="SSF53383">
    <property type="entry name" value="PLP-dependent transferases"/>
    <property type="match status" value="1"/>
</dbReference>
<comment type="cofactor">
    <cofactor evidence="4">
        <name>pyridoxal 5'-phosphate</name>
        <dbReference type="ChEBI" id="CHEBI:597326"/>
    </cofactor>
    <text evidence="4">Binds 1 pyridoxal phosphate per subunit.</text>
</comment>
<evidence type="ECO:0000256" key="2">
    <source>
        <dbReference type="ARBA" id="ARBA00022679"/>
    </source>
</evidence>
<dbReference type="eggNOG" id="COG4992">
    <property type="taxonomic scope" value="Bacteria"/>
</dbReference>
<dbReference type="InterPro" id="IPR004636">
    <property type="entry name" value="AcOrn/SuccOrn_fam"/>
</dbReference>
<dbReference type="GO" id="GO:0042802">
    <property type="term" value="F:identical protein binding"/>
    <property type="evidence" value="ECO:0007669"/>
    <property type="project" value="TreeGrafter"/>
</dbReference>
<dbReference type="FunFam" id="3.40.640.10:FF:000004">
    <property type="entry name" value="Acetylornithine aminotransferase"/>
    <property type="match status" value="1"/>
</dbReference>
<dbReference type="InterPro" id="IPR049704">
    <property type="entry name" value="Aminotrans_3_PPA_site"/>
</dbReference>
<comment type="miscellaneous">
    <text evidence="4">May also have succinyldiaminopimelate aminotransferase activity, thus carrying out the corresponding step in lysine biosynthesis.</text>
</comment>
<feature type="modified residue" description="N6-(pyridoxal phosphate)lysine" evidence="4">
    <location>
        <position position="247"/>
    </location>
</feature>
<comment type="subunit">
    <text evidence="4">Homodimer.</text>
</comment>
<feature type="binding site" evidence="4">
    <location>
        <begin position="99"/>
        <end position="100"/>
    </location>
    <ligand>
        <name>pyridoxal 5'-phosphate</name>
        <dbReference type="ChEBI" id="CHEBI:597326"/>
    </ligand>
</feature>
<keyword evidence="4" id="KW-0055">Arginine biosynthesis</keyword>
<dbReference type="Proteomes" id="UP000033220">
    <property type="component" value="Chromosome DSM 122"/>
</dbReference>
<comment type="catalytic activity">
    <reaction evidence="4">
        <text>N(2)-acetyl-L-ornithine + 2-oxoglutarate = N-acetyl-L-glutamate 5-semialdehyde + L-glutamate</text>
        <dbReference type="Rhea" id="RHEA:18049"/>
        <dbReference type="ChEBI" id="CHEBI:16810"/>
        <dbReference type="ChEBI" id="CHEBI:29123"/>
        <dbReference type="ChEBI" id="CHEBI:29985"/>
        <dbReference type="ChEBI" id="CHEBI:57805"/>
        <dbReference type="EC" id="2.6.1.11"/>
    </reaction>
</comment>
<keyword evidence="3 4" id="KW-0663">Pyridoxal phosphate</keyword>
<comment type="subcellular location">
    <subcellularLocation>
        <location evidence="4">Cytoplasm</location>
    </subcellularLocation>
</comment>
<dbReference type="PANTHER" id="PTHR11986">
    <property type="entry name" value="AMINOTRANSFERASE CLASS III"/>
    <property type="match status" value="1"/>
</dbReference>
<protein>
    <recommendedName>
        <fullName evidence="4">Acetylornithine aminotransferase</fullName>
        <shortName evidence="4">ACOAT</shortName>
        <ecNumber evidence="4">2.6.1.11</ecNumber>
    </recommendedName>
</protein>
<dbReference type="InterPro" id="IPR050103">
    <property type="entry name" value="Class-III_PLP-dep_AT"/>
</dbReference>
<dbReference type="STRING" id="1150469.RSPPHO_03099"/>